<dbReference type="GO" id="GO:1990131">
    <property type="term" value="C:Gtr1-Gtr2 GTPase complex"/>
    <property type="evidence" value="ECO:0007669"/>
    <property type="project" value="TreeGrafter"/>
</dbReference>
<protein>
    <submittedName>
        <fullName evidence="4">ADP-ribosylation factor-like protein</fullName>
    </submittedName>
</protein>
<dbReference type="GeneID" id="41329151"/>
<dbReference type="PROSITE" id="PS51417">
    <property type="entry name" value="ARF"/>
    <property type="match status" value="1"/>
</dbReference>
<dbReference type="EMBL" id="CP042905">
    <property type="protein sequence ID" value="QEE15329.1"/>
    <property type="molecule type" value="Genomic_DNA"/>
</dbReference>
<dbReference type="Proteomes" id="UP000321408">
    <property type="component" value="Chromosome"/>
</dbReference>
<keyword evidence="1" id="KW-0547">Nucleotide-binding</keyword>
<keyword evidence="5" id="KW-1185">Reference proteome</keyword>
<evidence type="ECO:0000256" key="3">
    <source>
        <dbReference type="SAM" id="MobiDB-lite"/>
    </source>
</evidence>
<evidence type="ECO:0000313" key="4">
    <source>
        <dbReference type="EMBL" id="QEE15329.1"/>
    </source>
</evidence>
<gene>
    <name evidence="4" type="ORF">DSAG12_01154</name>
</gene>
<keyword evidence="2" id="KW-0342">GTP-binding</keyword>
<organism evidence="4 5">
    <name type="scientific">Promethearchaeum syntrophicum</name>
    <dbReference type="NCBI Taxonomy" id="2594042"/>
    <lineage>
        <taxon>Archaea</taxon>
        <taxon>Promethearchaeati</taxon>
        <taxon>Promethearchaeota</taxon>
        <taxon>Promethearchaeia</taxon>
        <taxon>Promethearchaeales</taxon>
        <taxon>Promethearchaeaceae</taxon>
        <taxon>Promethearchaeum</taxon>
    </lineage>
</organism>
<dbReference type="InterPro" id="IPR006762">
    <property type="entry name" value="Gtr1_RagA"/>
</dbReference>
<dbReference type="RefSeq" id="WP_147662243.1">
    <property type="nucleotide sequence ID" value="NZ_CP042905.2"/>
</dbReference>
<dbReference type="SUPFAM" id="SSF52540">
    <property type="entry name" value="P-loop containing nucleoside triphosphate hydrolases"/>
    <property type="match status" value="1"/>
</dbReference>
<accession>A0A5B9D832</accession>
<dbReference type="KEGG" id="psyt:DSAG12_01154"/>
<dbReference type="GO" id="GO:0005525">
    <property type="term" value="F:GTP binding"/>
    <property type="evidence" value="ECO:0007669"/>
    <property type="project" value="UniProtKB-KW"/>
</dbReference>
<dbReference type="InterPro" id="IPR027417">
    <property type="entry name" value="P-loop_NTPase"/>
</dbReference>
<dbReference type="Pfam" id="PF04670">
    <property type="entry name" value="Gtr1_RagA"/>
    <property type="match status" value="1"/>
</dbReference>
<reference evidence="4 5" key="1">
    <citation type="journal article" date="2020" name="Nature">
        <title>Isolation of an archaeon at the prokaryote-eukaryote interface.</title>
        <authorList>
            <person name="Imachi H."/>
            <person name="Nobu M.K."/>
            <person name="Nakahara N."/>
            <person name="Morono Y."/>
            <person name="Ogawara M."/>
            <person name="Takaki Y."/>
            <person name="Takano Y."/>
            <person name="Uematsu K."/>
            <person name="Ikuta T."/>
            <person name="Ito M."/>
            <person name="Matsui Y."/>
            <person name="Miyazaki M."/>
            <person name="Murata K."/>
            <person name="Saito Y."/>
            <person name="Sakai S."/>
            <person name="Song C."/>
            <person name="Tasumi E."/>
            <person name="Yamanaka Y."/>
            <person name="Yamaguchi T."/>
            <person name="Kamagata Y."/>
            <person name="Tamaki H."/>
            <person name="Takai K."/>
        </authorList>
    </citation>
    <scope>NUCLEOTIDE SEQUENCE [LARGE SCALE GENOMIC DNA]</scope>
    <source>
        <strain evidence="4 5">MK-D1</strain>
    </source>
</reference>
<proteinExistence type="predicted"/>
<name>A0A5B9D832_9ARCH</name>
<evidence type="ECO:0000256" key="1">
    <source>
        <dbReference type="ARBA" id="ARBA00022741"/>
    </source>
</evidence>
<dbReference type="GO" id="GO:1904263">
    <property type="term" value="P:positive regulation of TORC1 signaling"/>
    <property type="evidence" value="ECO:0007669"/>
    <property type="project" value="TreeGrafter"/>
</dbReference>
<dbReference type="Gene3D" id="3.40.50.300">
    <property type="entry name" value="P-loop containing nucleotide triphosphate hydrolases"/>
    <property type="match status" value="1"/>
</dbReference>
<dbReference type="PANTHER" id="PTHR11259">
    <property type="entry name" value="RAS-RELATED GTP BINDING RAG/GTR YEAST"/>
    <property type="match status" value="1"/>
</dbReference>
<sequence length="384" mass="45412">MKLNPQKNPQKIALFGLNYAGKTSILKTILYEFEAFAHILPTTGVDRTELDFFGKSLLIWDFGGQSVYRDDYLKQPIRYFQRIKYFYYVVDVQDIDRIKESAEYFLKLIKLTTEYSDDFKIFIFFHKIDPNYRGKTKFEESENRFLVEILPTINELKFTPTYFYTSIYNPISVISAFSQPLLGNETIYQTLSDALDSFCFNIDLEFGLLFVQNFIIGSHFSEPEIISKISKKMTMYLEDLDEFEDCPPFTVDPYKIFTKNFVISVGDNNFYFHFSVGINILNIPDDMDEIFDAMDEYTYNLRKILENSELIRTGELRNEEILSGINELETRYIITEEEELEGLEQEDKIKNIQRNLELEIMENKVMEEDDQENIEEVEENDFKD</sequence>
<evidence type="ECO:0000313" key="5">
    <source>
        <dbReference type="Proteomes" id="UP000321408"/>
    </source>
</evidence>
<dbReference type="PANTHER" id="PTHR11259:SF2">
    <property type="entry name" value="GH16429P"/>
    <property type="match status" value="1"/>
</dbReference>
<reference evidence="4 5" key="2">
    <citation type="journal article" date="2024" name="Int. J. Syst. Evol. Microbiol.">
        <title>Promethearchaeum syntrophicum gen. nov., sp. nov., an anaerobic, obligately syntrophic archaeon, the first isolate of the lineage 'Asgard' archaea, and proposal of the new archaeal phylum Promethearchaeota phyl. nov. and kingdom Promethearchaeati regn. nov.</title>
        <authorList>
            <person name="Imachi H."/>
            <person name="Nobu M.K."/>
            <person name="Kato S."/>
            <person name="Takaki Y."/>
            <person name="Miyazaki M."/>
            <person name="Miyata M."/>
            <person name="Ogawara M."/>
            <person name="Saito Y."/>
            <person name="Sakai S."/>
            <person name="Tahara Y.O."/>
            <person name="Takano Y."/>
            <person name="Tasumi E."/>
            <person name="Uematsu K."/>
            <person name="Yoshimura T."/>
            <person name="Itoh T."/>
            <person name="Ohkuma M."/>
            <person name="Takai K."/>
        </authorList>
    </citation>
    <scope>NUCLEOTIDE SEQUENCE [LARGE SCALE GENOMIC DNA]</scope>
    <source>
        <strain evidence="4 5">MK-D1</strain>
    </source>
</reference>
<evidence type="ECO:0000256" key="2">
    <source>
        <dbReference type="ARBA" id="ARBA00023134"/>
    </source>
</evidence>
<dbReference type="GO" id="GO:0003924">
    <property type="term" value="F:GTPase activity"/>
    <property type="evidence" value="ECO:0007669"/>
    <property type="project" value="TreeGrafter"/>
</dbReference>
<feature type="region of interest" description="Disordered" evidence="3">
    <location>
        <begin position="363"/>
        <end position="384"/>
    </location>
</feature>
<dbReference type="AlphaFoldDB" id="A0A5B9D832"/>
<dbReference type="GO" id="GO:0005764">
    <property type="term" value="C:lysosome"/>
    <property type="evidence" value="ECO:0007669"/>
    <property type="project" value="TreeGrafter"/>
</dbReference>
<feature type="compositionally biased region" description="Acidic residues" evidence="3">
    <location>
        <begin position="367"/>
        <end position="384"/>
    </location>
</feature>
<dbReference type="GO" id="GO:0009267">
    <property type="term" value="P:cellular response to starvation"/>
    <property type="evidence" value="ECO:0007669"/>
    <property type="project" value="TreeGrafter"/>
</dbReference>